<evidence type="ECO:0000256" key="4">
    <source>
        <dbReference type="ARBA" id="ARBA00022801"/>
    </source>
</evidence>
<keyword evidence="7 11" id="KW-0326">Glycosidase</keyword>
<evidence type="ECO:0000256" key="8">
    <source>
        <dbReference type="ARBA" id="ARBA00023326"/>
    </source>
</evidence>
<keyword evidence="8" id="KW-0624">Polysaccharide degradation</keyword>
<dbReference type="InterPro" id="IPR033132">
    <property type="entry name" value="GH_1_N_CS"/>
</dbReference>
<keyword evidence="13" id="KW-1185">Reference proteome</keyword>
<evidence type="ECO:0000256" key="10">
    <source>
        <dbReference type="PIRSR" id="PIRSR617736-2"/>
    </source>
</evidence>
<feature type="binding site" evidence="10">
    <location>
        <position position="162"/>
    </location>
    <ligand>
        <name>substrate</name>
    </ligand>
</feature>
<evidence type="ECO:0000313" key="13">
    <source>
        <dbReference type="Proteomes" id="UP000004947"/>
    </source>
</evidence>
<protein>
    <recommendedName>
        <fullName evidence="3 11">Beta-glucosidase</fullName>
        <ecNumber evidence="3 11">3.2.1.21</ecNumber>
    </recommendedName>
</protein>
<keyword evidence="4 11" id="KW-0378">Hydrolase</keyword>
<dbReference type="GO" id="GO:0030245">
    <property type="term" value="P:cellulose catabolic process"/>
    <property type="evidence" value="ECO:0007669"/>
    <property type="project" value="UniProtKB-KW"/>
</dbReference>
<dbReference type="InterPro" id="IPR017853">
    <property type="entry name" value="GH"/>
</dbReference>
<evidence type="ECO:0000256" key="6">
    <source>
        <dbReference type="ARBA" id="ARBA00023277"/>
    </source>
</evidence>
<feature type="binding site" evidence="10">
    <location>
        <position position="400"/>
    </location>
    <ligand>
        <name>substrate</name>
    </ligand>
</feature>
<dbReference type="GO" id="GO:0008422">
    <property type="term" value="F:beta-glucosidase activity"/>
    <property type="evidence" value="ECO:0007669"/>
    <property type="project" value="UniProtKB-EC"/>
</dbReference>
<dbReference type="Pfam" id="PF00232">
    <property type="entry name" value="Glyco_hydro_1"/>
    <property type="match status" value="1"/>
</dbReference>
<dbReference type="Proteomes" id="UP000004947">
    <property type="component" value="Unassembled WGS sequence"/>
</dbReference>
<dbReference type="InterPro" id="IPR017736">
    <property type="entry name" value="Glyco_hydro_1_beta-glucosidase"/>
</dbReference>
<sequence>MSFSKDFLWGAATAAYQIEGAYKEAGKGESIWDMFCRKEGAIKEGHDGKKACDHYNRIDEDIALMKSLGIKAYRLSLSWPRILPNGVGEVNHAGLDFYSDLIDKLIAAGIEPIITLYHWDLPKTLFMKGGWLNRNIAEDFANYAKICVEAFADRVEKWITLNEPQCFVFLGHSAGVHAPGLELPLKECLQAGHHALLAHGKAAIAMREVSHKIKIACAPMGLFKLPASENSEDIEAARKASFHVDGDHGFWTSWWYDPIYLGHYPQQGWKEFGDNVPQVEEGDMEIISSEMDFLATNFYMGDEVKAEGDSWVLSPEDPSIAKTAFDWKVTPSLLYWGPRFLYERYGKEIMITENGFSQHDVIAEDGAVHDQNRILYTKQYLSHLQRAVEENVPVTGYMHWSLMDNFEWGEGYTQRFGLTYINYETGERTIKDSGYWYRDLIDSNGALLKEAELALV</sequence>
<proteinExistence type="inferred from homology"/>
<dbReference type="EC" id="3.2.1.21" evidence="3 11"/>
<feature type="binding site" evidence="10">
    <location>
        <begin position="407"/>
        <end position="408"/>
    </location>
    <ligand>
        <name>substrate</name>
    </ligand>
</feature>
<dbReference type="PRINTS" id="PR00131">
    <property type="entry name" value="GLHYDRLASE1"/>
</dbReference>
<dbReference type="PANTHER" id="PTHR10353:SF36">
    <property type="entry name" value="LP05116P"/>
    <property type="match status" value="1"/>
</dbReference>
<keyword evidence="5" id="KW-0136">Cellulose degradation</keyword>
<evidence type="ECO:0000256" key="5">
    <source>
        <dbReference type="ARBA" id="ARBA00023001"/>
    </source>
</evidence>
<dbReference type="FunFam" id="3.20.20.80:FF:000004">
    <property type="entry name" value="Beta-glucosidase 6-phospho-beta-glucosidase"/>
    <property type="match status" value="1"/>
</dbReference>
<dbReference type="RefSeq" id="WP_007281401.1">
    <property type="nucleotide sequence ID" value="NZ_ABCK01000052.1"/>
</dbReference>
<dbReference type="InterPro" id="IPR001360">
    <property type="entry name" value="Glyco_hydro_1"/>
</dbReference>
<evidence type="ECO:0000256" key="9">
    <source>
        <dbReference type="PIRSR" id="PIRSR617736-1"/>
    </source>
</evidence>
<dbReference type="NCBIfam" id="TIGR03356">
    <property type="entry name" value="BGL"/>
    <property type="match status" value="1"/>
</dbReference>
<organism evidence="12 13">
    <name type="scientific">Lentisphaera araneosa HTCC2155</name>
    <dbReference type="NCBI Taxonomy" id="313628"/>
    <lineage>
        <taxon>Bacteria</taxon>
        <taxon>Pseudomonadati</taxon>
        <taxon>Lentisphaerota</taxon>
        <taxon>Lentisphaeria</taxon>
        <taxon>Lentisphaerales</taxon>
        <taxon>Lentisphaeraceae</taxon>
        <taxon>Lentisphaera</taxon>
    </lineage>
</organism>
<dbReference type="EMBL" id="ABCK01000052">
    <property type="protein sequence ID" value="EDM24761.1"/>
    <property type="molecule type" value="Genomic_DNA"/>
</dbReference>
<gene>
    <name evidence="12" type="ORF">LNTAR_03929</name>
</gene>
<accession>A6DUB8</accession>
<evidence type="ECO:0000256" key="7">
    <source>
        <dbReference type="ARBA" id="ARBA00023295"/>
    </source>
</evidence>
<name>A6DUB8_9BACT</name>
<comment type="catalytic activity">
    <reaction evidence="1 11">
        <text>Hydrolysis of terminal, non-reducing beta-D-glucosyl residues with release of beta-D-glucose.</text>
        <dbReference type="EC" id="3.2.1.21"/>
    </reaction>
</comment>
<evidence type="ECO:0000313" key="12">
    <source>
        <dbReference type="EMBL" id="EDM24761.1"/>
    </source>
</evidence>
<evidence type="ECO:0000256" key="2">
    <source>
        <dbReference type="ARBA" id="ARBA00010838"/>
    </source>
</evidence>
<dbReference type="SUPFAM" id="SSF51445">
    <property type="entry name" value="(Trans)glycosidases"/>
    <property type="match status" value="1"/>
</dbReference>
<evidence type="ECO:0000256" key="1">
    <source>
        <dbReference type="ARBA" id="ARBA00000448"/>
    </source>
</evidence>
<feature type="active site" description="Proton donor" evidence="9">
    <location>
        <position position="163"/>
    </location>
</feature>
<dbReference type="OrthoDB" id="9808275at2"/>
<dbReference type="PANTHER" id="PTHR10353">
    <property type="entry name" value="GLYCOSYL HYDROLASE"/>
    <property type="match status" value="1"/>
</dbReference>
<feature type="binding site" evidence="10">
    <location>
        <position position="118"/>
    </location>
    <ligand>
        <name>substrate</name>
    </ligand>
</feature>
<reference evidence="12 13" key="1">
    <citation type="journal article" date="2010" name="J. Bacteriol.">
        <title>Genome sequence of Lentisphaera araneosa HTCC2155T, the type species of the order Lentisphaerales in the phylum Lentisphaerae.</title>
        <authorList>
            <person name="Thrash J.C."/>
            <person name="Cho J.C."/>
            <person name="Vergin K.L."/>
            <person name="Morris R.M."/>
            <person name="Giovannoni S.J."/>
        </authorList>
    </citation>
    <scope>NUCLEOTIDE SEQUENCE [LARGE SCALE GENOMIC DNA]</scope>
    <source>
        <strain evidence="12 13">HTCC2155</strain>
    </source>
</reference>
<dbReference type="Gene3D" id="3.20.20.80">
    <property type="entry name" value="Glycosidases"/>
    <property type="match status" value="1"/>
</dbReference>
<feature type="active site" description="Nucleophile" evidence="9">
    <location>
        <position position="353"/>
    </location>
</feature>
<keyword evidence="6" id="KW-0119">Carbohydrate metabolism</keyword>
<dbReference type="AlphaFoldDB" id="A6DUB8"/>
<dbReference type="PROSITE" id="PS00653">
    <property type="entry name" value="GLYCOSYL_HYDROL_F1_2"/>
    <property type="match status" value="1"/>
</dbReference>
<evidence type="ECO:0000256" key="11">
    <source>
        <dbReference type="RuleBase" id="RU361175"/>
    </source>
</evidence>
<comment type="caution">
    <text evidence="12">The sequence shown here is derived from an EMBL/GenBank/DDBJ whole genome shotgun (WGS) entry which is preliminary data.</text>
</comment>
<feature type="binding site" evidence="10">
    <location>
        <position position="299"/>
    </location>
    <ligand>
        <name>substrate</name>
    </ligand>
</feature>
<dbReference type="eggNOG" id="COG2723">
    <property type="taxonomic scope" value="Bacteria"/>
</dbReference>
<evidence type="ECO:0000256" key="3">
    <source>
        <dbReference type="ARBA" id="ARBA00012744"/>
    </source>
</evidence>
<feature type="binding site" evidence="10">
    <location>
        <position position="17"/>
    </location>
    <ligand>
        <name>substrate</name>
    </ligand>
</feature>
<comment type="similarity">
    <text evidence="2 11">Belongs to the glycosyl hydrolase 1 family.</text>
</comment>
<dbReference type="STRING" id="313628.LNTAR_03929"/>